<proteinExistence type="predicted"/>
<evidence type="ECO:0000313" key="1">
    <source>
        <dbReference type="EMBL" id="MBB3049001.1"/>
    </source>
</evidence>
<evidence type="ECO:0000313" key="2">
    <source>
        <dbReference type="Proteomes" id="UP000537130"/>
    </source>
</evidence>
<reference evidence="1 2" key="1">
    <citation type="submission" date="2020-08" db="EMBL/GenBank/DDBJ databases">
        <title>Genomic Encyclopedia of Type Strains, Phase III (KMG-III): the genomes of soil and plant-associated and newly described type strains.</title>
        <authorList>
            <person name="Whitman W."/>
        </authorList>
    </citation>
    <scope>NUCLEOTIDE SEQUENCE [LARGE SCALE GENOMIC DNA]</scope>
    <source>
        <strain evidence="1 2">CECT 8654</strain>
    </source>
</reference>
<dbReference type="AlphaFoldDB" id="A0A7W4W7M2"/>
<sequence length="171" mass="19524">MIDEWNDLAQLHIEFAKILNKESGRPAINLWLTNCEKKVLPLLPKNSPGALWLGWQKPKRDLACAIRIGPIACDFANFINSQRNRLMSALLSSSSGEREKVISFKFKVPFAFMLKDITWLENPSGAKLMRSDVAKEFFVFRVGSEDEWEDIVASEEIFLYSGRNPRFSLAV</sequence>
<accession>A0A7W4W7M2</accession>
<gene>
    <name evidence="1" type="ORF">FHR99_003285</name>
</gene>
<dbReference type="EMBL" id="JACHWY010000008">
    <property type="protein sequence ID" value="MBB3049001.1"/>
    <property type="molecule type" value="Genomic_DNA"/>
</dbReference>
<name>A0A7W4W7M2_9GAMM</name>
<organism evidence="1 2">
    <name type="scientific">Litorivivens lipolytica</name>
    <dbReference type="NCBI Taxonomy" id="1524264"/>
    <lineage>
        <taxon>Bacteria</taxon>
        <taxon>Pseudomonadati</taxon>
        <taxon>Pseudomonadota</taxon>
        <taxon>Gammaproteobacteria</taxon>
        <taxon>Litorivivens</taxon>
    </lineage>
</organism>
<dbReference type="Proteomes" id="UP000537130">
    <property type="component" value="Unassembled WGS sequence"/>
</dbReference>
<protein>
    <submittedName>
        <fullName evidence="1">Uncharacterized protein</fullName>
    </submittedName>
</protein>
<comment type="caution">
    <text evidence="1">The sequence shown here is derived from an EMBL/GenBank/DDBJ whole genome shotgun (WGS) entry which is preliminary data.</text>
</comment>
<keyword evidence="2" id="KW-1185">Reference proteome</keyword>
<dbReference type="RefSeq" id="WP_183411788.1">
    <property type="nucleotide sequence ID" value="NZ_JACHWY010000008.1"/>
</dbReference>